<dbReference type="SMART" id="SM00248">
    <property type="entry name" value="ANK"/>
    <property type="match status" value="2"/>
</dbReference>
<dbReference type="Gene3D" id="1.25.40.20">
    <property type="entry name" value="Ankyrin repeat-containing domain"/>
    <property type="match status" value="1"/>
</dbReference>
<sequence>MKMNRKAALDENRIAPSYLESNIRQWIRSGNVGRLKQLVLSGCGDLLLKHTTTNPDSAAFLKHLTTYLDEIEEVHKTIKEGNLARVKELLASQKLALARNKHGWSPLHTAIVYEQTEIIRYIIMQFPSVLNAPDYNKRTPMHYAAATRDGGHYVKILSKGGADPLAVDNEGRTPDYYRRNTVIDLKLIRDDDQESEILPEEFEDEAPQIDSLQSSDSTSAASSPSESPHLDERDEFDRSSYERFVSERIELLPTTENGLYLARTVAPVLTKALAEVQFFELNCYFS</sequence>
<dbReference type="Proteomes" id="UP000271098">
    <property type="component" value="Unassembled WGS sequence"/>
</dbReference>
<dbReference type="PANTHER" id="PTHR24172">
    <property type="entry name" value="ANK_REP_REGION DOMAIN-CONTAINING PROTEIN"/>
    <property type="match status" value="1"/>
</dbReference>
<evidence type="ECO:0000256" key="2">
    <source>
        <dbReference type="SAM" id="MobiDB-lite"/>
    </source>
</evidence>
<dbReference type="WBParaSite" id="GPUH_0002397001-mRNA-1">
    <property type="protein sequence ID" value="GPUH_0002397001-mRNA-1"/>
    <property type="gene ID" value="GPUH_0002397001"/>
</dbReference>
<dbReference type="PROSITE" id="PS50088">
    <property type="entry name" value="ANK_REPEAT"/>
    <property type="match status" value="1"/>
</dbReference>
<gene>
    <name evidence="3" type="ORF">GPUH_LOCUS23940</name>
</gene>
<organism evidence="5">
    <name type="scientific">Gongylonema pulchrum</name>
    <dbReference type="NCBI Taxonomy" id="637853"/>
    <lineage>
        <taxon>Eukaryota</taxon>
        <taxon>Metazoa</taxon>
        <taxon>Ecdysozoa</taxon>
        <taxon>Nematoda</taxon>
        <taxon>Chromadorea</taxon>
        <taxon>Rhabditida</taxon>
        <taxon>Spirurina</taxon>
        <taxon>Spiruromorpha</taxon>
        <taxon>Spiruroidea</taxon>
        <taxon>Gongylonematidae</taxon>
        <taxon>Gongylonema</taxon>
    </lineage>
</organism>
<feature type="compositionally biased region" description="Low complexity" evidence="2">
    <location>
        <begin position="211"/>
        <end position="227"/>
    </location>
</feature>
<feature type="region of interest" description="Disordered" evidence="2">
    <location>
        <begin position="204"/>
        <end position="238"/>
    </location>
</feature>
<evidence type="ECO:0000313" key="3">
    <source>
        <dbReference type="EMBL" id="VDN42177.1"/>
    </source>
</evidence>
<dbReference type="InterPro" id="IPR002110">
    <property type="entry name" value="Ankyrin_rpt"/>
</dbReference>
<accession>A0A183ESJ9</accession>
<evidence type="ECO:0000313" key="5">
    <source>
        <dbReference type="WBParaSite" id="GPUH_0002397001-mRNA-1"/>
    </source>
</evidence>
<dbReference type="PANTHER" id="PTHR24172:SF4">
    <property type="entry name" value="ANK_REP_REGION DOMAIN-CONTAINING PROTEIN"/>
    <property type="match status" value="1"/>
</dbReference>
<dbReference type="Pfam" id="PF12796">
    <property type="entry name" value="Ank_2"/>
    <property type="match status" value="1"/>
</dbReference>
<feature type="repeat" description="ANK" evidence="1">
    <location>
        <begin position="136"/>
        <end position="169"/>
    </location>
</feature>
<dbReference type="EMBL" id="UYRT01099496">
    <property type="protein sequence ID" value="VDN42177.1"/>
    <property type="molecule type" value="Genomic_DNA"/>
</dbReference>
<evidence type="ECO:0000256" key="1">
    <source>
        <dbReference type="PROSITE-ProRule" id="PRU00023"/>
    </source>
</evidence>
<dbReference type="InterPro" id="IPR036770">
    <property type="entry name" value="Ankyrin_rpt-contain_sf"/>
</dbReference>
<feature type="compositionally biased region" description="Basic and acidic residues" evidence="2">
    <location>
        <begin position="228"/>
        <end position="238"/>
    </location>
</feature>
<dbReference type="OrthoDB" id="432281at2759"/>
<reference evidence="3 4" key="2">
    <citation type="submission" date="2018-11" db="EMBL/GenBank/DDBJ databases">
        <authorList>
            <consortium name="Pathogen Informatics"/>
        </authorList>
    </citation>
    <scope>NUCLEOTIDE SEQUENCE [LARGE SCALE GENOMIC DNA]</scope>
</reference>
<reference evidence="5" key="1">
    <citation type="submission" date="2016-06" db="UniProtKB">
        <authorList>
            <consortium name="WormBaseParasite"/>
        </authorList>
    </citation>
    <scope>IDENTIFICATION</scope>
</reference>
<dbReference type="SUPFAM" id="SSF48403">
    <property type="entry name" value="Ankyrin repeat"/>
    <property type="match status" value="1"/>
</dbReference>
<name>A0A183ESJ9_9BILA</name>
<keyword evidence="4" id="KW-1185">Reference proteome</keyword>
<dbReference type="AlphaFoldDB" id="A0A183ESJ9"/>
<evidence type="ECO:0000313" key="4">
    <source>
        <dbReference type="Proteomes" id="UP000271098"/>
    </source>
</evidence>
<keyword evidence="1" id="KW-0040">ANK repeat</keyword>
<proteinExistence type="predicted"/>
<protein>
    <submittedName>
        <fullName evidence="5">ANK_REP_REGION domain-containing protein</fullName>
    </submittedName>
</protein>